<reference evidence="1" key="2">
    <citation type="journal article" date="2022" name="Microbiol. Resour. Announc.">
        <title>Metagenome Sequencing to Explore Phylogenomics of Terrestrial Cyanobacteria.</title>
        <authorList>
            <person name="Ward R.D."/>
            <person name="Stajich J.E."/>
            <person name="Johansen J.R."/>
            <person name="Huntemann M."/>
            <person name="Clum A."/>
            <person name="Foster B."/>
            <person name="Foster B."/>
            <person name="Roux S."/>
            <person name="Palaniappan K."/>
            <person name="Varghese N."/>
            <person name="Mukherjee S."/>
            <person name="Reddy T.B.K."/>
            <person name="Daum C."/>
            <person name="Copeland A."/>
            <person name="Chen I.A."/>
            <person name="Ivanova N.N."/>
            <person name="Kyrpides N.C."/>
            <person name="Shapiro N."/>
            <person name="Eloe-Fadrosh E.A."/>
            <person name="Pietrasiak N."/>
        </authorList>
    </citation>
    <scope>NUCLEOTIDE SEQUENCE</scope>
    <source>
        <strain evidence="1">CPER-KK1</strain>
    </source>
</reference>
<organism evidence="1 2">
    <name type="scientific">Symplocastrum torsivum CPER-KK1</name>
    <dbReference type="NCBI Taxonomy" id="450513"/>
    <lineage>
        <taxon>Bacteria</taxon>
        <taxon>Bacillati</taxon>
        <taxon>Cyanobacteriota</taxon>
        <taxon>Cyanophyceae</taxon>
        <taxon>Oscillatoriophycideae</taxon>
        <taxon>Oscillatoriales</taxon>
        <taxon>Microcoleaceae</taxon>
        <taxon>Symplocastrum</taxon>
    </lineage>
</organism>
<gene>
    <name evidence="1" type="ORF">KME25_10290</name>
</gene>
<dbReference type="AlphaFoldDB" id="A0A951U9E8"/>
<evidence type="ECO:0000313" key="2">
    <source>
        <dbReference type="Proteomes" id="UP000753908"/>
    </source>
</evidence>
<sequence length="73" mass="8574">MDYTAFSQRAIALFLKHQKLPHRKMLQQCRLGLRGLELIIECPDRMTVQALWLRRSHIAKSAPILGLMSIRFR</sequence>
<protein>
    <submittedName>
        <fullName evidence="1">Uncharacterized protein</fullName>
    </submittedName>
</protein>
<dbReference type="Proteomes" id="UP000753908">
    <property type="component" value="Unassembled WGS sequence"/>
</dbReference>
<comment type="caution">
    <text evidence="1">The sequence shown here is derived from an EMBL/GenBank/DDBJ whole genome shotgun (WGS) entry which is preliminary data.</text>
</comment>
<accession>A0A951U9E8</accession>
<evidence type="ECO:0000313" key="1">
    <source>
        <dbReference type="EMBL" id="MBW4544815.1"/>
    </source>
</evidence>
<reference evidence="1" key="1">
    <citation type="submission" date="2021-05" db="EMBL/GenBank/DDBJ databases">
        <authorList>
            <person name="Pietrasiak N."/>
            <person name="Ward R."/>
            <person name="Stajich J.E."/>
            <person name="Kurbessoian T."/>
        </authorList>
    </citation>
    <scope>NUCLEOTIDE SEQUENCE</scope>
    <source>
        <strain evidence="1">CPER-KK1</strain>
    </source>
</reference>
<dbReference type="EMBL" id="JAHHIF010000011">
    <property type="protein sequence ID" value="MBW4544815.1"/>
    <property type="molecule type" value="Genomic_DNA"/>
</dbReference>
<name>A0A951U9E8_9CYAN</name>
<proteinExistence type="predicted"/>